<evidence type="ECO:0000259" key="7">
    <source>
        <dbReference type="Pfam" id="PF14322"/>
    </source>
</evidence>
<proteinExistence type="inferred from homology"/>
<feature type="domain" description="SusD-like N-terminal" evidence="7">
    <location>
        <begin position="104"/>
        <end position="222"/>
    </location>
</feature>
<keyword evidence="9" id="KW-1185">Reference proteome</keyword>
<dbReference type="RefSeq" id="WP_108688761.1">
    <property type="nucleotide sequence ID" value="NZ_QCYK01000003.1"/>
</dbReference>
<evidence type="ECO:0000256" key="3">
    <source>
        <dbReference type="ARBA" id="ARBA00022729"/>
    </source>
</evidence>
<keyword evidence="3" id="KW-0732">Signal</keyword>
<gene>
    <name evidence="8" type="ORF">DCC81_21665</name>
</gene>
<evidence type="ECO:0000256" key="2">
    <source>
        <dbReference type="ARBA" id="ARBA00006275"/>
    </source>
</evidence>
<keyword evidence="4" id="KW-0472">Membrane</keyword>
<comment type="caution">
    <text evidence="8">The sequence shown here is derived from an EMBL/GenBank/DDBJ whole genome shotgun (WGS) entry which is preliminary data.</text>
</comment>
<evidence type="ECO:0000256" key="5">
    <source>
        <dbReference type="ARBA" id="ARBA00023237"/>
    </source>
</evidence>
<dbReference type="OrthoDB" id="5694214at2"/>
<dbReference type="SUPFAM" id="SSF48452">
    <property type="entry name" value="TPR-like"/>
    <property type="match status" value="1"/>
</dbReference>
<name>A0A2T7BD64_9BACT</name>
<accession>A0A2T7BD64</accession>
<dbReference type="Gene3D" id="1.25.40.390">
    <property type="match status" value="1"/>
</dbReference>
<comment type="similarity">
    <text evidence="2">Belongs to the SusD family.</text>
</comment>
<dbReference type="Pfam" id="PF14322">
    <property type="entry name" value="SusD-like_3"/>
    <property type="match status" value="1"/>
</dbReference>
<feature type="domain" description="RagB/SusD" evidence="6">
    <location>
        <begin position="294"/>
        <end position="572"/>
    </location>
</feature>
<dbReference type="AlphaFoldDB" id="A0A2T7BD64"/>
<sequence>MKIKFPVYYITILSRTLRTGAKVAGLLLGIMLWSSCQRDLNLVSQDSITDATFWKTGDDFKLAANNLYNGLDRFGEEDVESDIAFNVPNVVSNGSLQPPETSGQWNDSYSYIRSANNIIEKGAAFTDPNILRYVAEAKFFRAWYYWKLLRLYGGVPLITKVLNTGDTALFTPRATRTATADFILKDLSEAQTDLPLQSDLSTQDIGRISKGAALALAARVALFEGTWEKFRGGTYAAYLDQAVTAAGQVINGSIYNLYTGSGAQSYRYLFIEAGDDSRECILDRRYARNILGQDAPYMYDQDGYNPTRKLADLYLDKNGLPITAPGTVFQGYSTFVSEYQDRDPRMTMTMIIPGTKTNRVFHPTEKVANWPDNPQRNFNTGYILYKYMSEDPVANNSGRLGDASLFDFDRHLIRYAEVLLVYAEAVFEKTGSISDADLDLTINKLRDRVNMPHLTNAFVAAHNLDMRTELRRERTVELALEGFRSDDLHRWKTAETELPQDVKGIKITGTQWATRAPYSDASYLSKVDANGFLIAETGRKFNPAKDYLQPLPTKEVAFYANNGKVLQQNPEW</sequence>
<evidence type="ECO:0000256" key="1">
    <source>
        <dbReference type="ARBA" id="ARBA00004442"/>
    </source>
</evidence>
<reference evidence="8 9" key="1">
    <citation type="submission" date="2018-04" db="EMBL/GenBank/DDBJ databases">
        <title>Chitinophaga fuyangensis sp. nov., isolated from soil in a chemical factory.</title>
        <authorList>
            <person name="Chen K."/>
        </authorList>
    </citation>
    <scope>NUCLEOTIDE SEQUENCE [LARGE SCALE GENOMIC DNA]</scope>
    <source>
        <strain evidence="8 9">LY-1</strain>
    </source>
</reference>
<dbReference type="InterPro" id="IPR011990">
    <property type="entry name" value="TPR-like_helical_dom_sf"/>
</dbReference>
<dbReference type="EMBL" id="QCYK01000003">
    <property type="protein sequence ID" value="PUZ23017.1"/>
    <property type="molecule type" value="Genomic_DNA"/>
</dbReference>
<keyword evidence="5" id="KW-0998">Cell outer membrane</keyword>
<organism evidence="8 9">
    <name type="scientific">Chitinophaga parva</name>
    <dbReference type="NCBI Taxonomy" id="2169414"/>
    <lineage>
        <taxon>Bacteria</taxon>
        <taxon>Pseudomonadati</taxon>
        <taxon>Bacteroidota</taxon>
        <taxon>Chitinophagia</taxon>
        <taxon>Chitinophagales</taxon>
        <taxon>Chitinophagaceae</taxon>
        <taxon>Chitinophaga</taxon>
    </lineage>
</organism>
<dbReference type="InterPro" id="IPR012944">
    <property type="entry name" value="SusD_RagB_dom"/>
</dbReference>
<dbReference type="InterPro" id="IPR033985">
    <property type="entry name" value="SusD-like_N"/>
</dbReference>
<evidence type="ECO:0000259" key="6">
    <source>
        <dbReference type="Pfam" id="PF07980"/>
    </source>
</evidence>
<comment type="subcellular location">
    <subcellularLocation>
        <location evidence="1">Cell outer membrane</location>
    </subcellularLocation>
</comment>
<dbReference type="GO" id="GO:0009279">
    <property type="term" value="C:cell outer membrane"/>
    <property type="evidence" value="ECO:0007669"/>
    <property type="project" value="UniProtKB-SubCell"/>
</dbReference>
<protein>
    <submittedName>
        <fullName evidence="8">RagB/SusD family nutrient uptake outer membrane protein</fullName>
    </submittedName>
</protein>
<evidence type="ECO:0000256" key="4">
    <source>
        <dbReference type="ARBA" id="ARBA00023136"/>
    </source>
</evidence>
<dbReference type="Proteomes" id="UP000244450">
    <property type="component" value="Unassembled WGS sequence"/>
</dbReference>
<dbReference type="Pfam" id="PF07980">
    <property type="entry name" value="SusD_RagB"/>
    <property type="match status" value="1"/>
</dbReference>
<evidence type="ECO:0000313" key="9">
    <source>
        <dbReference type="Proteomes" id="UP000244450"/>
    </source>
</evidence>
<evidence type="ECO:0000313" key="8">
    <source>
        <dbReference type="EMBL" id="PUZ23017.1"/>
    </source>
</evidence>